<proteinExistence type="predicted"/>
<dbReference type="EMBL" id="CATQJL010000326">
    <property type="protein sequence ID" value="CAJ0610416.1"/>
    <property type="molecule type" value="Genomic_DNA"/>
</dbReference>
<evidence type="ECO:0000313" key="2">
    <source>
        <dbReference type="Proteomes" id="UP001176961"/>
    </source>
</evidence>
<sequence>MYKSSSCVTCSSCNANEEEDAVHRNTDRALTTNAGAGRRWSKVVYLHQQIDDHNVTANSHLGAKKCKNKCNVKRADAATRNYSFVTLFVSTSAHPPSYGRIRDALLRARERIP</sequence>
<dbReference type="AlphaFoldDB" id="A0AA36MF89"/>
<keyword evidence="2" id="KW-1185">Reference proteome</keyword>
<gene>
    <name evidence="1" type="ORF">CYNAS_LOCUS22399</name>
</gene>
<name>A0AA36MF89_CYLNA</name>
<reference evidence="1" key="1">
    <citation type="submission" date="2023-07" db="EMBL/GenBank/DDBJ databases">
        <authorList>
            <consortium name="CYATHOMIX"/>
        </authorList>
    </citation>
    <scope>NUCLEOTIDE SEQUENCE</scope>
    <source>
        <strain evidence="1">N/A</strain>
    </source>
</reference>
<organism evidence="1 2">
    <name type="scientific">Cylicocyclus nassatus</name>
    <name type="common">Nematode worm</name>
    <dbReference type="NCBI Taxonomy" id="53992"/>
    <lineage>
        <taxon>Eukaryota</taxon>
        <taxon>Metazoa</taxon>
        <taxon>Ecdysozoa</taxon>
        <taxon>Nematoda</taxon>
        <taxon>Chromadorea</taxon>
        <taxon>Rhabditida</taxon>
        <taxon>Rhabditina</taxon>
        <taxon>Rhabditomorpha</taxon>
        <taxon>Strongyloidea</taxon>
        <taxon>Strongylidae</taxon>
        <taxon>Cylicocyclus</taxon>
    </lineage>
</organism>
<evidence type="ECO:0000313" key="1">
    <source>
        <dbReference type="EMBL" id="CAJ0610416.1"/>
    </source>
</evidence>
<dbReference type="Proteomes" id="UP001176961">
    <property type="component" value="Unassembled WGS sequence"/>
</dbReference>
<protein>
    <submittedName>
        <fullName evidence="1">Uncharacterized protein</fullName>
    </submittedName>
</protein>
<comment type="caution">
    <text evidence="1">The sequence shown here is derived from an EMBL/GenBank/DDBJ whole genome shotgun (WGS) entry which is preliminary data.</text>
</comment>
<accession>A0AA36MF89</accession>